<dbReference type="Pfam" id="PF04519">
    <property type="entry name" value="Bactofilin"/>
    <property type="match status" value="1"/>
</dbReference>
<organism evidence="2 3">
    <name type="scientific">Ectocarpus siliculosus</name>
    <name type="common">Brown alga</name>
    <name type="synonym">Conferva siliculosa</name>
    <dbReference type="NCBI Taxonomy" id="2880"/>
    <lineage>
        <taxon>Eukaryota</taxon>
        <taxon>Sar</taxon>
        <taxon>Stramenopiles</taxon>
        <taxon>Ochrophyta</taxon>
        <taxon>PX clade</taxon>
        <taxon>Phaeophyceae</taxon>
        <taxon>Ectocarpales</taxon>
        <taxon>Ectocarpaceae</taxon>
        <taxon>Ectocarpus</taxon>
    </lineage>
</organism>
<name>D7FI98_ECTSI</name>
<accession>D7FI98</accession>
<evidence type="ECO:0008006" key="4">
    <source>
        <dbReference type="Google" id="ProtNLM"/>
    </source>
</evidence>
<dbReference type="EMBL" id="FN647870">
    <property type="protein sequence ID" value="CBJ28722.1"/>
    <property type="molecule type" value="Genomic_DNA"/>
</dbReference>
<reference evidence="2 3" key="1">
    <citation type="journal article" date="2010" name="Nature">
        <title>The Ectocarpus genome and the independent evolution of multicellularity in brown algae.</title>
        <authorList>
            <person name="Cock J.M."/>
            <person name="Sterck L."/>
            <person name="Rouze P."/>
            <person name="Scornet D."/>
            <person name="Allen A.E."/>
            <person name="Amoutzias G."/>
            <person name="Anthouard V."/>
            <person name="Artiguenave F."/>
            <person name="Aury J.M."/>
            <person name="Badger J.H."/>
            <person name="Beszteri B."/>
            <person name="Billiau K."/>
            <person name="Bonnet E."/>
            <person name="Bothwell J.H."/>
            <person name="Bowler C."/>
            <person name="Boyen C."/>
            <person name="Brownlee C."/>
            <person name="Carrano C.J."/>
            <person name="Charrier B."/>
            <person name="Cho G.Y."/>
            <person name="Coelho S.M."/>
            <person name="Collen J."/>
            <person name="Corre E."/>
            <person name="Da Silva C."/>
            <person name="Delage L."/>
            <person name="Delaroque N."/>
            <person name="Dittami S.M."/>
            <person name="Doulbeau S."/>
            <person name="Elias M."/>
            <person name="Farnham G."/>
            <person name="Gachon C.M."/>
            <person name="Gschloessl B."/>
            <person name="Heesch S."/>
            <person name="Jabbari K."/>
            <person name="Jubin C."/>
            <person name="Kawai H."/>
            <person name="Kimura K."/>
            <person name="Kloareg B."/>
            <person name="Kupper F.C."/>
            <person name="Lang D."/>
            <person name="Le Bail A."/>
            <person name="Leblanc C."/>
            <person name="Lerouge P."/>
            <person name="Lohr M."/>
            <person name="Lopez P.J."/>
            <person name="Martens C."/>
            <person name="Maumus F."/>
            <person name="Michel G."/>
            <person name="Miranda-Saavedra D."/>
            <person name="Morales J."/>
            <person name="Moreau H."/>
            <person name="Motomura T."/>
            <person name="Nagasato C."/>
            <person name="Napoli C.A."/>
            <person name="Nelson D.R."/>
            <person name="Nyvall-Collen P."/>
            <person name="Peters A.F."/>
            <person name="Pommier C."/>
            <person name="Potin P."/>
            <person name="Poulain J."/>
            <person name="Quesneville H."/>
            <person name="Read B."/>
            <person name="Rensing S.A."/>
            <person name="Ritter A."/>
            <person name="Rousvoal S."/>
            <person name="Samanta M."/>
            <person name="Samson G."/>
            <person name="Schroeder D.C."/>
            <person name="Segurens B."/>
            <person name="Strittmatter M."/>
            <person name="Tonon T."/>
            <person name="Tregear J.W."/>
            <person name="Valentin K."/>
            <person name="von Dassow P."/>
            <person name="Yamagishi T."/>
            <person name="Van de Peer Y."/>
            <person name="Wincker P."/>
        </authorList>
    </citation>
    <scope>NUCLEOTIDE SEQUENCE [LARGE SCALE GENOMIC DNA]</scope>
    <source>
        <strain evidence="3">Ec32 / CCAP1310/4</strain>
    </source>
</reference>
<protein>
    <recommendedName>
        <fullName evidence="4">Polymer-forming cytoskeletal protein</fullName>
    </recommendedName>
</protein>
<evidence type="ECO:0000313" key="3">
    <source>
        <dbReference type="Proteomes" id="UP000002630"/>
    </source>
</evidence>
<feature type="compositionally biased region" description="Acidic residues" evidence="1">
    <location>
        <begin position="115"/>
        <end position="125"/>
    </location>
</feature>
<dbReference type="InterPro" id="IPR007607">
    <property type="entry name" value="BacA/B"/>
</dbReference>
<keyword evidence="3" id="KW-1185">Reference proteome</keyword>
<dbReference type="eggNOG" id="ENOG502RXV0">
    <property type="taxonomic scope" value="Eukaryota"/>
</dbReference>
<feature type="region of interest" description="Disordered" evidence="1">
    <location>
        <begin position="111"/>
        <end position="195"/>
    </location>
</feature>
<evidence type="ECO:0000313" key="2">
    <source>
        <dbReference type="EMBL" id="CBJ28722.1"/>
    </source>
</evidence>
<sequence>MQVSATHNLYNTFQGELSFDRLLRVDGSFKGQLVSTGDLVIGATGVVRGNIDHLREVVSDGTVVGNIQAERVRLRRSAIVIGNITCYSLSMDPDVSISGKLNVHIQAPSRLHLDGEEEAPEDEVADSSGNADRLDDKNGDSGKQKSSKKDGSTKKEKDNDGTERDRRPKEDKKEDKNKDEPRRKKDGESSKNKSK</sequence>
<dbReference type="PANTHER" id="PTHR35024:SF4">
    <property type="entry name" value="POLYMER-FORMING CYTOSKELETAL PROTEIN"/>
    <property type="match status" value="1"/>
</dbReference>
<evidence type="ECO:0000256" key="1">
    <source>
        <dbReference type="SAM" id="MobiDB-lite"/>
    </source>
</evidence>
<dbReference type="EMBL" id="FN649748">
    <property type="protein sequence ID" value="CBJ28722.1"/>
    <property type="molecule type" value="Genomic_DNA"/>
</dbReference>
<proteinExistence type="predicted"/>
<dbReference type="OrthoDB" id="192707at2759"/>
<dbReference type="PANTHER" id="PTHR35024">
    <property type="entry name" value="HYPOTHETICAL CYTOSOLIC PROTEIN"/>
    <property type="match status" value="1"/>
</dbReference>
<dbReference type="Proteomes" id="UP000002630">
    <property type="component" value="Linkage Group LG23"/>
</dbReference>
<gene>
    <name evidence="2" type="ORF">Esi_0119_0002</name>
</gene>
<dbReference type="AlphaFoldDB" id="D7FI98"/>
<feature type="compositionally biased region" description="Basic and acidic residues" evidence="1">
    <location>
        <begin position="132"/>
        <end position="195"/>
    </location>
</feature>
<dbReference type="InParanoid" id="D7FI98"/>